<comment type="caution">
    <text evidence="3">The sequence shown here is derived from an EMBL/GenBank/DDBJ whole genome shotgun (WGS) entry which is preliminary data.</text>
</comment>
<evidence type="ECO:0000256" key="1">
    <source>
        <dbReference type="SAM" id="Phobius"/>
    </source>
</evidence>
<feature type="transmembrane region" description="Helical" evidence="1">
    <location>
        <begin position="38"/>
        <end position="62"/>
    </location>
</feature>
<reference evidence="3 4" key="1">
    <citation type="submission" date="2018-08" db="EMBL/GenBank/DDBJ databases">
        <title>Fibrisoma montanum sp. nov., isolated from Danxia mountain soil.</title>
        <authorList>
            <person name="Huang Y."/>
        </authorList>
    </citation>
    <scope>NUCLEOTIDE SEQUENCE [LARGE SCALE GENOMIC DNA]</scope>
    <source>
        <strain evidence="3 4">HYT19</strain>
    </source>
</reference>
<gene>
    <name evidence="3" type="ORF">DYU11_32140</name>
</gene>
<keyword evidence="1" id="KW-0472">Membrane</keyword>
<keyword evidence="1" id="KW-0812">Transmembrane</keyword>
<feature type="transmembrane region" description="Helical" evidence="1">
    <location>
        <begin position="74"/>
        <end position="92"/>
    </location>
</feature>
<evidence type="ECO:0000313" key="3">
    <source>
        <dbReference type="EMBL" id="RIV17499.1"/>
    </source>
</evidence>
<keyword evidence="4" id="KW-1185">Reference proteome</keyword>
<sequence>MKKSVIFTTTALLCLVSMNLLAQPGSSGQVSQALTGYYNTIVTIGNVIFGILMVIGVVKVVSAFISNSPNSVRNLLYLVVGAIIWFGFNLIVNDVQTTSGGSTGGYTLTR</sequence>
<evidence type="ECO:0000256" key="2">
    <source>
        <dbReference type="SAM" id="SignalP"/>
    </source>
</evidence>
<name>A0A418LW68_9BACT</name>
<proteinExistence type="predicted"/>
<accession>A0A418LW68</accession>
<dbReference type="EMBL" id="QXED01000018">
    <property type="protein sequence ID" value="RIV17499.1"/>
    <property type="molecule type" value="Genomic_DNA"/>
</dbReference>
<protein>
    <recommendedName>
        <fullName evidence="5">DUF4134 domain-containing protein</fullName>
    </recommendedName>
</protein>
<dbReference type="Proteomes" id="UP000283523">
    <property type="component" value="Unassembled WGS sequence"/>
</dbReference>
<organism evidence="3 4">
    <name type="scientific">Fibrisoma montanum</name>
    <dbReference type="NCBI Taxonomy" id="2305895"/>
    <lineage>
        <taxon>Bacteria</taxon>
        <taxon>Pseudomonadati</taxon>
        <taxon>Bacteroidota</taxon>
        <taxon>Cytophagia</taxon>
        <taxon>Cytophagales</taxon>
        <taxon>Spirosomataceae</taxon>
        <taxon>Fibrisoma</taxon>
    </lineage>
</organism>
<feature type="signal peptide" evidence="2">
    <location>
        <begin position="1"/>
        <end position="22"/>
    </location>
</feature>
<evidence type="ECO:0008006" key="5">
    <source>
        <dbReference type="Google" id="ProtNLM"/>
    </source>
</evidence>
<keyword evidence="2" id="KW-0732">Signal</keyword>
<dbReference type="OrthoDB" id="893469at2"/>
<evidence type="ECO:0000313" key="4">
    <source>
        <dbReference type="Proteomes" id="UP000283523"/>
    </source>
</evidence>
<feature type="chain" id="PRO_5019066164" description="DUF4134 domain-containing protein" evidence="2">
    <location>
        <begin position="23"/>
        <end position="110"/>
    </location>
</feature>
<dbReference type="RefSeq" id="WP_119671854.1">
    <property type="nucleotide sequence ID" value="NZ_QXED01000018.1"/>
</dbReference>
<keyword evidence="1" id="KW-1133">Transmembrane helix</keyword>
<dbReference type="AlphaFoldDB" id="A0A418LW68"/>